<evidence type="ECO:0000313" key="2">
    <source>
        <dbReference type="Proteomes" id="UP000501690"/>
    </source>
</evidence>
<dbReference type="AlphaFoldDB" id="A0A4D6LNN2"/>
<organism evidence="1 2">
    <name type="scientific">Vigna unguiculata</name>
    <name type="common">Cowpea</name>
    <dbReference type="NCBI Taxonomy" id="3917"/>
    <lineage>
        <taxon>Eukaryota</taxon>
        <taxon>Viridiplantae</taxon>
        <taxon>Streptophyta</taxon>
        <taxon>Embryophyta</taxon>
        <taxon>Tracheophyta</taxon>
        <taxon>Spermatophyta</taxon>
        <taxon>Magnoliopsida</taxon>
        <taxon>eudicotyledons</taxon>
        <taxon>Gunneridae</taxon>
        <taxon>Pentapetalae</taxon>
        <taxon>rosids</taxon>
        <taxon>fabids</taxon>
        <taxon>Fabales</taxon>
        <taxon>Fabaceae</taxon>
        <taxon>Papilionoideae</taxon>
        <taxon>50 kb inversion clade</taxon>
        <taxon>NPAAA clade</taxon>
        <taxon>indigoferoid/millettioid clade</taxon>
        <taxon>Phaseoleae</taxon>
        <taxon>Vigna</taxon>
    </lineage>
</organism>
<evidence type="ECO:0000313" key="1">
    <source>
        <dbReference type="EMBL" id="QCD90167.1"/>
    </source>
</evidence>
<sequence>MTSCGPSQDLVRILALVSPLIVTRSMLSSVCIGGRSYIGGCAKEDENVEVDVGFVTLLHLLAAPCQPSEIVLVVAGVGGVLECLRPLKVVDAPKENYKLL</sequence>
<proteinExistence type="predicted"/>
<name>A0A4D6LNN2_VIGUN</name>
<accession>A0A4D6LNN2</accession>
<dbReference type="EMBL" id="CP039348">
    <property type="protein sequence ID" value="QCD90167.1"/>
    <property type="molecule type" value="Genomic_DNA"/>
</dbReference>
<protein>
    <submittedName>
        <fullName evidence="1">Uncharacterized protein</fullName>
    </submittedName>
</protein>
<dbReference type="Proteomes" id="UP000501690">
    <property type="component" value="Linkage Group LG4"/>
</dbReference>
<reference evidence="1 2" key="1">
    <citation type="submission" date="2019-04" db="EMBL/GenBank/DDBJ databases">
        <title>An improved genome assembly and genetic linkage map for asparagus bean, Vigna unguiculata ssp. sesquipedialis.</title>
        <authorList>
            <person name="Xia Q."/>
            <person name="Zhang R."/>
            <person name="Dong Y."/>
        </authorList>
    </citation>
    <scope>NUCLEOTIDE SEQUENCE [LARGE SCALE GENOMIC DNA]</scope>
    <source>
        <tissue evidence="1">Leaf</tissue>
    </source>
</reference>
<keyword evidence="2" id="KW-1185">Reference proteome</keyword>
<gene>
    <name evidence="1" type="ORF">DEO72_LG4g1122</name>
</gene>